<gene>
    <name evidence="1" type="ORF">FY550_12060</name>
</gene>
<keyword evidence="2" id="KW-1185">Reference proteome</keyword>
<reference evidence="1 2" key="1">
    <citation type="submission" date="2019-08" db="EMBL/GenBank/DDBJ databases">
        <title>Complete genome sequence of Kushneria sp. YCWA18, a halophilic phosphate-solubilizing bacterium isolated from Daqiao saltern in China.</title>
        <authorList>
            <person name="Du G.-X."/>
            <person name="Qu L.-Y."/>
        </authorList>
    </citation>
    <scope>NUCLEOTIDE SEQUENCE [LARGE SCALE GENOMIC DNA]</scope>
    <source>
        <strain evidence="1 2">YCWA18</strain>
    </source>
</reference>
<dbReference type="Gene3D" id="3.40.50.620">
    <property type="entry name" value="HUPs"/>
    <property type="match status" value="1"/>
</dbReference>
<dbReference type="Proteomes" id="UP000322553">
    <property type="component" value="Chromosome"/>
</dbReference>
<proteinExistence type="predicted"/>
<sequence length="506" mass="57875">MHALYINVESDAEIDDFVLNKIKTSKEVNVSVDEIVFKVFYDPREWSCEPILETEDNIVGVAGWFILNGKKNDLEALLEELKKNEPHNVIRSIEHGVFTAFYLSKADNRYVVFSDPMGLSSSYYKIDNGNVVVSASAKRLVKERDKKNNRLLEKINYIPGVECLDSSVKRLCSGDLLFSSGETRSEEVVISNKNTAYVHSYRQAIDYMNYISGFWDKKEKHVPISSGFDSRLIAIVGDAAKSYTWGPENAFDIKAGRTIAKELGLYHYSFRFLSNKMEEKDKLYDYFVCGAGKTNINLVSAYGEAFKHISDTHVCLDGYLGDVLQRGTFLFGKGVGAEFKKFFPSLVSYQSESSLLKDRLKDLDDKDFETIWSDYSRRTGSLKLAPLHKVSYYECFYGRGGRHAIFGGNTLNAIFNTVVPLMFNPAVFTFFFHLDPKEVGREVSFVKLWKEVDEKKYGKVKKLRSENFVNCYTPPVYMSKLKFLGRIANNYIPCFFNYTKENIRGE</sequence>
<organism evidence="1 2">
    <name type="scientific">Kushneria phosphatilytica</name>
    <dbReference type="NCBI Taxonomy" id="657387"/>
    <lineage>
        <taxon>Bacteria</taxon>
        <taxon>Pseudomonadati</taxon>
        <taxon>Pseudomonadota</taxon>
        <taxon>Gammaproteobacteria</taxon>
        <taxon>Oceanospirillales</taxon>
        <taxon>Halomonadaceae</taxon>
        <taxon>Kushneria</taxon>
    </lineage>
</organism>
<dbReference type="InterPro" id="IPR014729">
    <property type="entry name" value="Rossmann-like_a/b/a_fold"/>
</dbReference>
<dbReference type="AlphaFoldDB" id="A0A1S1NST1"/>
<name>A0A1S1NST1_9GAMM</name>
<protein>
    <submittedName>
        <fullName evidence="1">Uncharacterized protein</fullName>
    </submittedName>
</protein>
<dbReference type="InterPro" id="IPR029055">
    <property type="entry name" value="Ntn_hydrolases_N"/>
</dbReference>
<evidence type="ECO:0000313" key="2">
    <source>
        <dbReference type="Proteomes" id="UP000322553"/>
    </source>
</evidence>
<dbReference type="RefSeq" id="WP_070979457.1">
    <property type="nucleotide sequence ID" value="NZ_CP043420.1"/>
</dbReference>
<dbReference type="STRING" id="657387.BH688_10985"/>
<accession>A0A1S1NST1</accession>
<dbReference type="OrthoDB" id="6283067at2"/>
<dbReference type="SUPFAM" id="SSF56235">
    <property type="entry name" value="N-terminal nucleophile aminohydrolases (Ntn hydrolases)"/>
    <property type="match status" value="1"/>
</dbReference>
<dbReference type="EMBL" id="CP043420">
    <property type="protein sequence ID" value="QEL11800.1"/>
    <property type="molecule type" value="Genomic_DNA"/>
</dbReference>
<dbReference type="KEGG" id="kuy:FY550_12060"/>
<evidence type="ECO:0000313" key="1">
    <source>
        <dbReference type="EMBL" id="QEL11800.1"/>
    </source>
</evidence>